<dbReference type="EMBL" id="BOQL01000085">
    <property type="protein sequence ID" value="GIM79854.1"/>
    <property type="molecule type" value="Genomic_DNA"/>
</dbReference>
<evidence type="ECO:0008006" key="4">
    <source>
        <dbReference type="Google" id="ProtNLM"/>
    </source>
</evidence>
<dbReference type="GO" id="GO:0047661">
    <property type="term" value="F:amino-acid racemase activity"/>
    <property type="evidence" value="ECO:0007669"/>
    <property type="project" value="InterPro"/>
</dbReference>
<accession>A0A919VUV5</accession>
<name>A0A919VUV5_9ACTN</name>
<protein>
    <recommendedName>
        <fullName evidence="4">Asp/Glu/hydantoin racemase</fullName>
    </recommendedName>
</protein>
<sequence>MTTIGFLHTADVHVATFRALVAERGHHDLHLVDPTLLADAREHGVDAALEQRLAERLQELAGRGPDVIVCTCSTLSGYAERIKVAVPVLRIDRPMAERAVAVGGRIAVVAAVESTLTPTRELLLECGAGAELVMAPCLDAWALFEAGDLTGYLRAIAAHVRTLDADVIVLAQASMAPAADLLADLPVPVLSSPRAAVDEAIAVGNAGKDPDLPR</sequence>
<evidence type="ECO:0000313" key="3">
    <source>
        <dbReference type="Proteomes" id="UP000681340"/>
    </source>
</evidence>
<comment type="caution">
    <text evidence="2">The sequence shown here is derived from an EMBL/GenBank/DDBJ whole genome shotgun (WGS) entry which is preliminary data.</text>
</comment>
<dbReference type="InterPro" id="IPR053714">
    <property type="entry name" value="Iso_Racemase_Enz_sf"/>
</dbReference>
<evidence type="ECO:0000256" key="1">
    <source>
        <dbReference type="ARBA" id="ARBA00038414"/>
    </source>
</evidence>
<evidence type="ECO:0000313" key="2">
    <source>
        <dbReference type="EMBL" id="GIM79854.1"/>
    </source>
</evidence>
<dbReference type="Pfam" id="PF01177">
    <property type="entry name" value="Asp_Glu_race"/>
    <property type="match status" value="1"/>
</dbReference>
<keyword evidence="3" id="KW-1185">Reference proteome</keyword>
<dbReference type="Proteomes" id="UP000681340">
    <property type="component" value="Unassembled WGS sequence"/>
</dbReference>
<gene>
    <name evidence="2" type="ORF">Aau02nite_87810</name>
</gene>
<dbReference type="RefSeq" id="WP_212994560.1">
    <property type="nucleotide sequence ID" value="NZ_BAABEA010000003.1"/>
</dbReference>
<comment type="similarity">
    <text evidence="1">Belongs to the HyuE racemase family.</text>
</comment>
<dbReference type="Gene3D" id="3.40.50.12500">
    <property type="match status" value="1"/>
</dbReference>
<reference evidence="2" key="1">
    <citation type="submission" date="2021-03" db="EMBL/GenBank/DDBJ databases">
        <title>Whole genome shotgun sequence of Actinoplanes auranticolor NBRC 12245.</title>
        <authorList>
            <person name="Komaki H."/>
            <person name="Tamura T."/>
        </authorList>
    </citation>
    <scope>NUCLEOTIDE SEQUENCE</scope>
    <source>
        <strain evidence="2">NBRC 12245</strain>
    </source>
</reference>
<dbReference type="AlphaFoldDB" id="A0A919VUV5"/>
<proteinExistence type="inferred from homology"/>
<dbReference type="InterPro" id="IPR015942">
    <property type="entry name" value="Asp/Glu/hydantoin_racemase"/>
</dbReference>
<organism evidence="2 3">
    <name type="scientific">Actinoplanes auranticolor</name>
    <dbReference type="NCBI Taxonomy" id="47988"/>
    <lineage>
        <taxon>Bacteria</taxon>
        <taxon>Bacillati</taxon>
        <taxon>Actinomycetota</taxon>
        <taxon>Actinomycetes</taxon>
        <taxon>Micromonosporales</taxon>
        <taxon>Micromonosporaceae</taxon>
        <taxon>Actinoplanes</taxon>
    </lineage>
</organism>